<reference evidence="1 2" key="1">
    <citation type="submission" date="2014-11" db="EMBL/GenBank/DDBJ databases">
        <title>Genetic blueprint of the zoonotic pathogen Toxocara canis.</title>
        <authorList>
            <person name="Zhu X.-Q."/>
            <person name="Korhonen P.K."/>
            <person name="Cai H."/>
            <person name="Young N.D."/>
            <person name="Nejsum P."/>
            <person name="von Samson-Himmelstjerna G."/>
            <person name="Boag P.R."/>
            <person name="Tan P."/>
            <person name="Li Q."/>
            <person name="Min J."/>
            <person name="Yang Y."/>
            <person name="Wang X."/>
            <person name="Fang X."/>
            <person name="Hall R.S."/>
            <person name="Hofmann A."/>
            <person name="Sternberg P.W."/>
            <person name="Jex A.R."/>
            <person name="Gasser R.B."/>
        </authorList>
    </citation>
    <scope>NUCLEOTIDE SEQUENCE [LARGE SCALE GENOMIC DNA]</scope>
    <source>
        <strain evidence="1">PN_DK_2014</strain>
    </source>
</reference>
<proteinExistence type="predicted"/>
<evidence type="ECO:0000313" key="1">
    <source>
        <dbReference type="EMBL" id="KHN87390.1"/>
    </source>
</evidence>
<dbReference type="EMBL" id="JPKZ01000434">
    <property type="protein sequence ID" value="KHN87390.1"/>
    <property type="molecule type" value="Genomic_DNA"/>
</dbReference>
<sequence>MGIGKELLSAVIVARCSSAVVSERMKDTGNCRLPALVAIQPRSFSNDCWFGSRATVNLCVRDLRFTAEVIYTISLTTNDVLMKQGKGNTSSISQRVDAQKYQSSREISGDSAKTTHLTASKTEAATLKDLQKCGV</sequence>
<accession>A0A0B2W2H9</accession>
<organism evidence="1 2">
    <name type="scientific">Toxocara canis</name>
    <name type="common">Canine roundworm</name>
    <dbReference type="NCBI Taxonomy" id="6265"/>
    <lineage>
        <taxon>Eukaryota</taxon>
        <taxon>Metazoa</taxon>
        <taxon>Ecdysozoa</taxon>
        <taxon>Nematoda</taxon>
        <taxon>Chromadorea</taxon>
        <taxon>Rhabditida</taxon>
        <taxon>Spirurina</taxon>
        <taxon>Ascaridomorpha</taxon>
        <taxon>Ascaridoidea</taxon>
        <taxon>Toxocaridae</taxon>
        <taxon>Toxocara</taxon>
    </lineage>
</organism>
<name>A0A0B2W2H9_TOXCA</name>
<dbReference type="AlphaFoldDB" id="A0A0B2W2H9"/>
<comment type="caution">
    <text evidence="1">The sequence shown here is derived from an EMBL/GenBank/DDBJ whole genome shotgun (WGS) entry which is preliminary data.</text>
</comment>
<dbReference type="Proteomes" id="UP000031036">
    <property type="component" value="Unassembled WGS sequence"/>
</dbReference>
<evidence type="ECO:0000313" key="2">
    <source>
        <dbReference type="Proteomes" id="UP000031036"/>
    </source>
</evidence>
<keyword evidence="2" id="KW-1185">Reference proteome</keyword>
<protein>
    <submittedName>
        <fullName evidence="1">Uncharacterized protein</fullName>
    </submittedName>
</protein>
<gene>
    <name evidence="1" type="ORF">Tcan_16903</name>
</gene>